<dbReference type="Gene3D" id="1.20.5.2950">
    <property type="match status" value="1"/>
</dbReference>
<gene>
    <name evidence="1" type="ORF">SDC9_41726</name>
</gene>
<protein>
    <recommendedName>
        <fullName evidence="2">ATP synthase subunit b</fullName>
    </recommendedName>
</protein>
<dbReference type="EMBL" id="VSSQ01000472">
    <property type="protein sequence ID" value="MPL95554.1"/>
    <property type="molecule type" value="Genomic_DNA"/>
</dbReference>
<sequence length="121" mass="13746">MLLYEFNQGSNNVRSDIINEVLTVEDRAQKIIRDAERTARDYLTDAQTEANEIVRSSLKQERERCQALLQQAEADAALQLSEFEAGLTRVETLQEDTLDRIAQAIVEKVCNTDLASYLVLQ</sequence>
<dbReference type="AlphaFoldDB" id="A0A644VVT1"/>
<evidence type="ECO:0008006" key="2">
    <source>
        <dbReference type="Google" id="ProtNLM"/>
    </source>
</evidence>
<proteinExistence type="predicted"/>
<name>A0A644VVT1_9ZZZZ</name>
<organism evidence="1">
    <name type="scientific">bioreactor metagenome</name>
    <dbReference type="NCBI Taxonomy" id="1076179"/>
    <lineage>
        <taxon>unclassified sequences</taxon>
        <taxon>metagenomes</taxon>
        <taxon>ecological metagenomes</taxon>
    </lineage>
</organism>
<evidence type="ECO:0000313" key="1">
    <source>
        <dbReference type="EMBL" id="MPL95554.1"/>
    </source>
</evidence>
<accession>A0A644VVT1</accession>
<comment type="caution">
    <text evidence="1">The sequence shown here is derived from an EMBL/GenBank/DDBJ whole genome shotgun (WGS) entry which is preliminary data.</text>
</comment>
<reference evidence="1" key="1">
    <citation type="submission" date="2019-08" db="EMBL/GenBank/DDBJ databases">
        <authorList>
            <person name="Kucharzyk K."/>
            <person name="Murdoch R.W."/>
            <person name="Higgins S."/>
            <person name="Loffler F."/>
        </authorList>
    </citation>
    <scope>NUCLEOTIDE SEQUENCE</scope>
</reference>